<comment type="caution">
    <text evidence="2">The sequence shown here is derived from an EMBL/GenBank/DDBJ whole genome shotgun (WGS) entry which is preliminary data.</text>
</comment>
<dbReference type="AlphaFoldDB" id="A0A1Q9C012"/>
<evidence type="ECO:0000313" key="3">
    <source>
        <dbReference type="Proteomes" id="UP000186817"/>
    </source>
</evidence>
<reference evidence="2 3" key="1">
    <citation type="submission" date="2016-02" db="EMBL/GenBank/DDBJ databases">
        <title>Genome analysis of coral dinoflagellate symbionts highlights evolutionary adaptations to a symbiotic lifestyle.</title>
        <authorList>
            <person name="Aranda M."/>
            <person name="Li Y."/>
            <person name="Liew Y.J."/>
            <person name="Baumgarten S."/>
            <person name="Simakov O."/>
            <person name="Wilson M."/>
            <person name="Piel J."/>
            <person name="Ashoor H."/>
            <person name="Bougouffa S."/>
            <person name="Bajic V.B."/>
            <person name="Ryu T."/>
            <person name="Ravasi T."/>
            <person name="Bayer T."/>
            <person name="Micklem G."/>
            <person name="Kim H."/>
            <person name="Bhak J."/>
            <person name="Lajeunesse T.C."/>
            <person name="Voolstra C.R."/>
        </authorList>
    </citation>
    <scope>NUCLEOTIDE SEQUENCE [LARGE SCALE GENOMIC DNA]</scope>
    <source>
        <strain evidence="2 3">CCMP2467</strain>
    </source>
</reference>
<feature type="region of interest" description="Disordered" evidence="1">
    <location>
        <begin position="71"/>
        <end position="92"/>
    </location>
</feature>
<evidence type="ECO:0000313" key="2">
    <source>
        <dbReference type="EMBL" id="OLP76267.1"/>
    </source>
</evidence>
<dbReference type="EMBL" id="LSRX01002081">
    <property type="protein sequence ID" value="OLP76267.1"/>
    <property type="molecule type" value="Genomic_DNA"/>
</dbReference>
<protein>
    <submittedName>
        <fullName evidence="2">Uncharacterized protein</fullName>
    </submittedName>
</protein>
<accession>A0A1Q9C012</accession>
<keyword evidence="3" id="KW-1185">Reference proteome</keyword>
<proteinExistence type="predicted"/>
<dbReference type="Proteomes" id="UP000186817">
    <property type="component" value="Unassembled WGS sequence"/>
</dbReference>
<organism evidence="2 3">
    <name type="scientific">Symbiodinium microadriaticum</name>
    <name type="common">Dinoflagellate</name>
    <name type="synonym">Zooxanthella microadriatica</name>
    <dbReference type="NCBI Taxonomy" id="2951"/>
    <lineage>
        <taxon>Eukaryota</taxon>
        <taxon>Sar</taxon>
        <taxon>Alveolata</taxon>
        <taxon>Dinophyceae</taxon>
        <taxon>Suessiales</taxon>
        <taxon>Symbiodiniaceae</taxon>
        <taxon>Symbiodinium</taxon>
    </lineage>
</organism>
<gene>
    <name evidence="2" type="ORF">AK812_SmicGene43821</name>
</gene>
<name>A0A1Q9C012_SYMMI</name>
<evidence type="ECO:0000256" key="1">
    <source>
        <dbReference type="SAM" id="MobiDB-lite"/>
    </source>
</evidence>
<sequence length="268" mass="30300">MRQLFQAVNGPSPQRLIRWLGWYQWRKGWRYFWSYGRRSPLWAPAATGQKSWAEANVPGERALLMPRPAATNKTEQGKVGSGLPKSTLPASGKEVEHAGLPKRLEEAECVFQAFQSAFGLVGRLHGYFLMTSVNDTDLQQLDRPNPASNMRHSLLSPGSAPQQARSALTIHRKFWKIKKPRIGDVSVRLVRGTPFRWPGLESAVLEYKLSTRTLFQWPGSQNVSLSVRGTLFQWLGLENSLLEYKLCTRNALPVATFGVQTQYAERFS</sequence>